<dbReference type="EMBL" id="BSNM01000026">
    <property type="protein sequence ID" value="GLQ33281.1"/>
    <property type="molecule type" value="Genomic_DNA"/>
</dbReference>
<dbReference type="Proteomes" id="UP001161389">
    <property type="component" value="Unassembled WGS sequence"/>
</dbReference>
<evidence type="ECO:0000313" key="7">
    <source>
        <dbReference type="EMBL" id="GLQ33281.1"/>
    </source>
</evidence>
<dbReference type="PANTHER" id="PTHR13929:SF0">
    <property type="entry name" value="UBIA PRENYLTRANSFERASE DOMAIN-CONTAINING PROTEIN 1"/>
    <property type="match status" value="1"/>
</dbReference>
<dbReference type="RefSeq" id="WP_284383650.1">
    <property type="nucleotide sequence ID" value="NZ_BSNM01000026.1"/>
</dbReference>
<feature type="transmembrane region" description="Helical" evidence="6">
    <location>
        <begin position="16"/>
        <end position="35"/>
    </location>
</feature>
<keyword evidence="4 6" id="KW-1133">Transmembrane helix</keyword>
<name>A0AA37WA68_9GAMM</name>
<comment type="subcellular location">
    <subcellularLocation>
        <location evidence="1">Membrane</location>
        <topology evidence="1">Multi-pass membrane protein</topology>
    </subcellularLocation>
</comment>
<dbReference type="InterPro" id="IPR000537">
    <property type="entry name" value="UbiA_prenyltransferase"/>
</dbReference>
<proteinExistence type="predicted"/>
<dbReference type="CDD" id="cd13962">
    <property type="entry name" value="PT_UbiA_UBIAD1"/>
    <property type="match status" value="1"/>
</dbReference>
<gene>
    <name evidence="7" type="ORF">GCM10007876_37610</name>
</gene>
<keyword evidence="8" id="KW-1185">Reference proteome</keyword>
<sequence>MDSALWLRYGLGVSRAPFLTLSLVSIVFAWSLAFFQTGLPSFFDSFLILIAMISSHIGVNALNEYQDFKSGLDLSTDKTIFSGGSGTLVDHPEFAERAKQIAFGAIGLAVLIGLWFVFSVGIELLPVGVLGLWIVMNYTTVINRHPWLCLVAPGFGIGILATLGSVYILSGGLSWEAVFWGLGYALLLNNLLLLNQFPDKQADEAVQRCHMWIAKGPVVSLALFRAQWISAFALVAISVLFADLPWFGLSILCVMMLVYPLWRYTQSEQCLSDNLLSALGKNVLLCHAYPASLSAILIISRWLT</sequence>
<feature type="transmembrane region" description="Helical" evidence="6">
    <location>
        <begin position="102"/>
        <end position="135"/>
    </location>
</feature>
<evidence type="ECO:0000256" key="3">
    <source>
        <dbReference type="ARBA" id="ARBA00022692"/>
    </source>
</evidence>
<dbReference type="GO" id="GO:0009234">
    <property type="term" value="P:menaquinone biosynthetic process"/>
    <property type="evidence" value="ECO:0007669"/>
    <property type="project" value="TreeGrafter"/>
</dbReference>
<dbReference type="AlphaFoldDB" id="A0AA37WA68"/>
<feature type="transmembrane region" description="Helical" evidence="6">
    <location>
        <begin position="147"/>
        <end position="171"/>
    </location>
</feature>
<dbReference type="GO" id="GO:0016020">
    <property type="term" value="C:membrane"/>
    <property type="evidence" value="ECO:0007669"/>
    <property type="project" value="UniProtKB-SubCell"/>
</dbReference>
<feature type="transmembrane region" description="Helical" evidence="6">
    <location>
        <begin position="218"/>
        <end position="240"/>
    </location>
</feature>
<dbReference type="GO" id="GO:0042371">
    <property type="term" value="P:vitamin K biosynthetic process"/>
    <property type="evidence" value="ECO:0007669"/>
    <property type="project" value="TreeGrafter"/>
</dbReference>
<evidence type="ECO:0000256" key="2">
    <source>
        <dbReference type="ARBA" id="ARBA00022679"/>
    </source>
</evidence>
<feature type="transmembrane region" description="Helical" evidence="6">
    <location>
        <begin position="177"/>
        <end position="197"/>
    </location>
</feature>
<evidence type="ECO:0000256" key="6">
    <source>
        <dbReference type="SAM" id="Phobius"/>
    </source>
</evidence>
<comment type="caution">
    <text evidence="7">The sequence shown here is derived from an EMBL/GenBank/DDBJ whole genome shotgun (WGS) entry which is preliminary data.</text>
</comment>
<dbReference type="GO" id="GO:0004659">
    <property type="term" value="F:prenyltransferase activity"/>
    <property type="evidence" value="ECO:0007669"/>
    <property type="project" value="InterPro"/>
</dbReference>
<dbReference type="InterPro" id="IPR026046">
    <property type="entry name" value="UBIAD1"/>
</dbReference>
<accession>A0AA37WA68</accession>
<keyword evidence="5 6" id="KW-0472">Membrane</keyword>
<keyword evidence="2" id="KW-0808">Transferase</keyword>
<keyword evidence="3 6" id="KW-0812">Transmembrane</keyword>
<dbReference type="PANTHER" id="PTHR13929">
    <property type="entry name" value="1,4-DIHYDROXY-2-NAPHTHOATE OCTAPRENYLTRANSFERASE"/>
    <property type="match status" value="1"/>
</dbReference>
<evidence type="ECO:0000256" key="5">
    <source>
        <dbReference type="ARBA" id="ARBA00023136"/>
    </source>
</evidence>
<evidence type="ECO:0000256" key="1">
    <source>
        <dbReference type="ARBA" id="ARBA00004141"/>
    </source>
</evidence>
<dbReference type="Pfam" id="PF01040">
    <property type="entry name" value="UbiA"/>
    <property type="match status" value="1"/>
</dbReference>
<feature type="transmembrane region" description="Helical" evidence="6">
    <location>
        <begin position="283"/>
        <end position="303"/>
    </location>
</feature>
<organism evidence="7 8">
    <name type="scientific">Litoribrevibacter albus</name>
    <dbReference type="NCBI Taxonomy" id="1473156"/>
    <lineage>
        <taxon>Bacteria</taxon>
        <taxon>Pseudomonadati</taxon>
        <taxon>Pseudomonadota</taxon>
        <taxon>Gammaproteobacteria</taxon>
        <taxon>Oceanospirillales</taxon>
        <taxon>Oceanospirillaceae</taxon>
        <taxon>Litoribrevibacter</taxon>
    </lineage>
</organism>
<feature type="transmembrane region" description="Helical" evidence="6">
    <location>
        <begin position="246"/>
        <end position="262"/>
    </location>
</feature>
<evidence type="ECO:0000313" key="8">
    <source>
        <dbReference type="Proteomes" id="UP001161389"/>
    </source>
</evidence>
<protein>
    <recommendedName>
        <fullName evidence="9">Prenyltransferase</fullName>
    </recommendedName>
</protein>
<evidence type="ECO:0000256" key="4">
    <source>
        <dbReference type="ARBA" id="ARBA00022989"/>
    </source>
</evidence>
<reference evidence="7" key="2">
    <citation type="submission" date="2023-01" db="EMBL/GenBank/DDBJ databases">
        <title>Draft genome sequence of Litoribrevibacter albus strain NBRC 110071.</title>
        <authorList>
            <person name="Sun Q."/>
            <person name="Mori K."/>
        </authorList>
    </citation>
    <scope>NUCLEOTIDE SEQUENCE</scope>
    <source>
        <strain evidence="7">NBRC 110071</strain>
    </source>
</reference>
<reference evidence="7" key="1">
    <citation type="journal article" date="2014" name="Int. J. Syst. Evol. Microbiol.">
        <title>Complete genome sequence of Corynebacterium casei LMG S-19264T (=DSM 44701T), isolated from a smear-ripened cheese.</title>
        <authorList>
            <consortium name="US DOE Joint Genome Institute (JGI-PGF)"/>
            <person name="Walter F."/>
            <person name="Albersmeier A."/>
            <person name="Kalinowski J."/>
            <person name="Ruckert C."/>
        </authorList>
    </citation>
    <scope>NUCLEOTIDE SEQUENCE</scope>
    <source>
        <strain evidence="7">NBRC 110071</strain>
    </source>
</reference>
<evidence type="ECO:0008006" key="9">
    <source>
        <dbReference type="Google" id="ProtNLM"/>
    </source>
</evidence>